<feature type="compositionally biased region" description="Basic residues" evidence="2">
    <location>
        <begin position="406"/>
        <end position="419"/>
    </location>
</feature>
<dbReference type="Proteomes" id="UP000291116">
    <property type="component" value="Unassembled WGS sequence"/>
</dbReference>
<dbReference type="GO" id="GO:0015297">
    <property type="term" value="F:antiporter activity"/>
    <property type="evidence" value="ECO:0007669"/>
    <property type="project" value="InterPro"/>
</dbReference>
<organism evidence="4 5">
    <name type="scientific">Pseudo-nitzschia multistriata</name>
    <dbReference type="NCBI Taxonomy" id="183589"/>
    <lineage>
        <taxon>Eukaryota</taxon>
        <taxon>Sar</taxon>
        <taxon>Stramenopiles</taxon>
        <taxon>Ochrophyta</taxon>
        <taxon>Bacillariophyta</taxon>
        <taxon>Bacillariophyceae</taxon>
        <taxon>Bacillariophycidae</taxon>
        <taxon>Bacillariales</taxon>
        <taxon>Bacillariaceae</taxon>
        <taxon>Pseudo-nitzschia</taxon>
    </lineage>
</organism>
<evidence type="ECO:0000256" key="2">
    <source>
        <dbReference type="SAM" id="MobiDB-lite"/>
    </source>
</evidence>
<dbReference type="GO" id="GO:0042910">
    <property type="term" value="F:xenobiotic transmembrane transporter activity"/>
    <property type="evidence" value="ECO:0007669"/>
    <property type="project" value="InterPro"/>
</dbReference>
<reference evidence="4 5" key="1">
    <citation type="submission" date="2019-01" db="EMBL/GenBank/DDBJ databases">
        <authorList>
            <person name="Ferrante I. M."/>
        </authorList>
    </citation>
    <scope>NUCLEOTIDE SEQUENCE [LARGE SCALE GENOMIC DNA]</scope>
    <source>
        <strain evidence="4 5">B856</strain>
    </source>
</reference>
<evidence type="ECO:0000313" key="4">
    <source>
        <dbReference type="EMBL" id="VEU40602.1"/>
    </source>
</evidence>
<dbReference type="OrthoDB" id="42023at2759"/>
<feature type="compositionally biased region" description="Polar residues" evidence="2">
    <location>
        <begin position="459"/>
        <end position="470"/>
    </location>
</feature>
<evidence type="ECO:0000313" key="5">
    <source>
        <dbReference type="Proteomes" id="UP000291116"/>
    </source>
</evidence>
<feature type="transmembrane region" description="Helical" evidence="3">
    <location>
        <begin position="1012"/>
        <end position="1033"/>
    </location>
</feature>
<keyword evidence="5" id="KW-1185">Reference proteome</keyword>
<keyword evidence="3" id="KW-1133">Transmembrane helix</keyword>
<evidence type="ECO:0000256" key="3">
    <source>
        <dbReference type="SAM" id="Phobius"/>
    </source>
</evidence>
<evidence type="ECO:0008006" key="6">
    <source>
        <dbReference type="Google" id="ProtNLM"/>
    </source>
</evidence>
<sequence length="1067" mass="119142">MADDNVDDAYDDIVDADYFSEEGFSDYVPTTIDPSPWVLLVCSCLCLLLVFLLPLGVAVIQRKRRRASHKKVLEAGFVMKQARSKDQVEDQVQSSANIETVLDSHLVIKSLDSKEEKLVRSSTTITLDRNDVVLALCRPNMENESDPLTRFLEKEMESEQFENTPVENSSPFVQDDASWSTGVELAWKPAGTKIEDENQSGECFQSHGDIETKKSENGMYALIQTDSGNIKVQCIESKEMNSKLKELFDQVTSRSQMNCRIAEKPTLHSVSELGANSEKLELLLPANENPLIEIDDDLPVISQPQPLARPSSSSEVRWPQIDATLCGESSFEDTPYYLCTDVPSMMCGNDNTQDTIPPQCSTMYGDDEEVVVHDAKKVLPFQKAKKFSVYPDLVKRAVRYITSRSERRRNSRSERRRKSEYRENTKRQKAMENLLYDIYGNRGPTVSVNVIPNSATTTQVSGVSGSILQKSESESIEDDGSESDSSSSTASEMTEITLSDLKVSDIPLEDIMSLQYDEHDTDPSAQMVAGWQKGYDYKTETEYYYNLATGERSTDCPIDPVHSKHQIDYGLFGSSSNRPWICYFCSSGFFRKVFKCLRFDDEMQKILKLAGPYTSISVLNCIFSAIEVAIVGRVLGTNALSAYFAVGYTIDLGTIFLCGVMEALHVTCSQAIGAENYKLAGQYLQLSVWIHQLYYIPFMVCFWNRFDDVILWLGFNDETAESALWYARYAMVYDFATIFHDTILSLLDVNDQENYSAILSSLQGAFSCFGLLIFVNIYDSVQLWMIAVYHTLVMICFFLINIIIVLRMGWLEDYWRGLIGSNPLSMSWDNLKAFKSQALPLSIGYIIEYGEWEVLFIFAATTGPAEMAVWGLLGEIWSLAEEVGGAVTAASEVRVAKLLGAGKPKLAKYSAEKSMCIGLIVSCFMAALVLSLHSMIPTWLTNDKTLQSMLEELLPLVCLGVAVLAVGTTSWSILCAQGRSHLSTSVSAIGSVFVSLPLAFVSTFGFNFNLEGLVASLIVGYSIAGFFNSLFLMSSNWEKISEKMSKGTKKKRKKQPVDIEMVNTINA</sequence>
<dbReference type="AlphaFoldDB" id="A0A448ZEY9"/>
<feature type="transmembrane region" description="Helical" evidence="3">
    <location>
        <begin position="986"/>
        <end position="1006"/>
    </location>
</feature>
<dbReference type="EMBL" id="CAACVS010000291">
    <property type="protein sequence ID" value="VEU40602.1"/>
    <property type="molecule type" value="Genomic_DNA"/>
</dbReference>
<feature type="region of interest" description="Disordered" evidence="2">
    <location>
        <begin position="404"/>
        <end position="427"/>
    </location>
</feature>
<dbReference type="Pfam" id="PF01554">
    <property type="entry name" value="MatE"/>
    <property type="match status" value="2"/>
</dbReference>
<gene>
    <name evidence="4" type="ORF">PSNMU_V1.4_AUG-EV-PASAV3_0075040</name>
</gene>
<keyword evidence="3" id="KW-0472">Membrane</keyword>
<name>A0A448ZEY9_9STRA</name>
<feature type="transmembrane region" description="Helical" evidence="3">
    <location>
        <begin position="953"/>
        <end position="974"/>
    </location>
</feature>
<evidence type="ECO:0000256" key="1">
    <source>
        <dbReference type="ARBA" id="ARBA00010199"/>
    </source>
</evidence>
<feature type="transmembrane region" description="Helical" evidence="3">
    <location>
        <begin position="759"/>
        <end position="778"/>
    </location>
</feature>
<proteinExistence type="inferred from homology"/>
<dbReference type="PANTHER" id="PTHR11206">
    <property type="entry name" value="MULTIDRUG RESISTANCE PROTEIN"/>
    <property type="match status" value="1"/>
</dbReference>
<accession>A0A448ZEY9</accession>
<keyword evidence="3" id="KW-0812">Transmembrane</keyword>
<dbReference type="InterPro" id="IPR002528">
    <property type="entry name" value="MATE_fam"/>
</dbReference>
<dbReference type="GO" id="GO:0016020">
    <property type="term" value="C:membrane"/>
    <property type="evidence" value="ECO:0007669"/>
    <property type="project" value="InterPro"/>
</dbReference>
<feature type="transmembrane region" description="Helical" evidence="3">
    <location>
        <begin position="642"/>
        <end position="665"/>
    </location>
</feature>
<comment type="similarity">
    <text evidence="1">Belongs to the multi antimicrobial extrusion (MATE) (TC 2.A.66.1) family.</text>
</comment>
<feature type="compositionally biased region" description="Low complexity" evidence="2">
    <location>
        <begin position="483"/>
        <end position="492"/>
    </location>
</feature>
<feature type="transmembrane region" description="Helical" evidence="3">
    <location>
        <begin position="915"/>
        <end position="933"/>
    </location>
</feature>
<feature type="region of interest" description="Disordered" evidence="2">
    <location>
        <begin position="459"/>
        <end position="494"/>
    </location>
</feature>
<feature type="transmembrane region" description="Helical" evidence="3">
    <location>
        <begin position="613"/>
        <end position="636"/>
    </location>
</feature>
<protein>
    <recommendedName>
        <fullName evidence="6">Multidrug and toxin extrusion protein</fullName>
    </recommendedName>
</protein>
<feature type="transmembrane region" description="Helical" evidence="3">
    <location>
        <begin position="37"/>
        <end position="60"/>
    </location>
</feature>
<feature type="transmembrane region" description="Helical" evidence="3">
    <location>
        <begin position="784"/>
        <end position="806"/>
    </location>
</feature>